<comment type="caution">
    <text evidence="1">The sequence shown here is derived from an EMBL/GenBank/DDBJ whole genome shotgun (WGS) entry which is preliminary data.</text>
</comment>
<gene>
    <name evidence="1" type="ORF">WJ0W_005455</name>
</gene>
<reference evidence="1" key="1">
    <citation type="submission" date="2022-06" db="EMBL/GenBank/DDBJ databases">
        <authorList>
            <person name="Dietemann V."/>
            <person name="Ory F."/>
            <person name="Dainat B."/>
            <person name="Oberhansli S."/>
        </authorList>
    </citation>
    <scope>NUCLEOTIDE SEQUENCE</scope>
    <source>
        <strain evidence="1">Ena-SAMPLE-TAB-26-04-2022-14:26:32:270-5432</strain>
    </source>
</reference>
<sequence>MQDNYIVMVGDAPSKEQMDAWDDCYIKSLPFFNVCSKYDCNIIFEYQLPREGGRRPDVLLLSGNRLFVLEYKMKSGITRADVDQVSSYARDLKNYHSASHELEVIPYLVPTKASGKHREFDDVIACTPDKLAELIEPHLAVRQVNQIRGLACWSISTFTILSKCCPSHIE</sequence>
<evidence type="ECO:0000313" key="1">
    <source>
        <dbReference type="EMBL" id="CAH8248197.1"/>
    </source>
</evidence>
<proteinExistence type="predicted"/>
<dbReference type="EMBL" id="CALYLO010000009">
    <property type="protein sequence ID" value="CAH8248197.1"/>
    <property type="molecule type" value="Genomic_DNA"/>
</dbReference>
<evidence type="ECO:0000313" key="2">
    <source>
        <dbReference type="Proteomes" id="UP001154322"/>
    </source>
</evidence>
<keyword evidence="2" id="KW-1185">Reference proteome</keyword>
<dbReference type="Proteomes" id="UP001154322">
    <property type="component" value="Unassembled WGS sequence"/>
</dbReference>
<accession>A0ABN8UCF6</accession>
<organism evidence="1 2">
    <name type="scientific">Paenibacillus melissococcoides</name>
    <dbReference type="NCBI Taxonomy" id="2912268"/>
    <lineage>
        <taxon>Bacteria</taxon>
        <taxon>Bacillati</taxon>
        <taxon>Bacillota</taxon>
        <taxon>Bacilli</taxon>
        <taxon>Bacillales</taxon>
        <taxon>Paenibacillaceae</taxon>
        <taxon>Paenibacillus</taxon>
    </lineage>
</organism>
<evidence type="ECO:0008006" key="3">
    <source>
        <dbReference type="Google" id="ProtNLM"/>
    </source>
</evidence>
<protein>
    <recommendedName>
        <fullName evidence="3">NERD domain-containing protein</fullName>
    </recommendedName>
</protein>
<name>A0ABN8UCF6_9BACL</name>